<proteinExistence type="predicted"/>
<sequence length="301" mass="34700">MEFPDEGKLVDESSLVPPDLSCIHSLYPVGYDFYFPRTDSTWRMGQIQTEKVRNHEQMEGDIEEATGVCVATLVDVPSPSMKAIIKIKLQSVASHRTASRASRILRLTPWDEPEFEGVSMEANREINNLNTLTGRGTQCTPELIDYVLGKQDPHGYVPGGYVVIILMEKVPGRNLANFHTFPLEKRDRVRIAFAKALMEFRGYGFDHYGPGRRNLIWDDESQKCFIVDLEDVRYCGIESPSFYPWEDFSMWRLHSRELRNIHDHENDDPMIPNDPHEAALKDEETLYRRLGWKKEVHGKDA</sequence>
<dbReference type="InterPro" id="IPR011009">
    <property type="entry name" value="Kinase-like_dom_sf"/>
</dbReference>
<accession>A0A3A2ZD22</accession>
<organism evidence="1 2">
    <name type="scientific">Aspergillus sclerotialis</name>
    <dbReference type="NCBI Taxonomy" id="2070753"/>
    <lineage>
        <taxon>Eukaryota</taxon>
        <taxon>Fungi</taxon>
        <taxon>Dikarya</taxon>
        <taxon>Ascomycota</taxon>
        <taxon>Pezizomycotina</taxon>
        <taxon>Eurotiomycetes</taxon>
        <taxon>Eurotiomycetidae</taxon>
        <taxon>Eurotiales</taxon>
        <taxon>Aspergillaceae</taxon>
        <taxon>Aspergillus</taxon>
        <taxon>Aspergillus subgen. Polypaecilum</taxon>
    </lineage>
</organism>
<evidence type="ECO:0008006" key="3">
    <source>
        <dbReference type="Google" id="ProtNLM"/>
    </source>
</evidence>
<reference evidence="2" key="1">
    <citation type="submission" date="2017-02" db="EMBL/GenBank/DDBJ databases">
        <authorList>
            <person name="Tafer H."/>
            <person name="Lopandic K."/>
        </authorList>
    </citation>
    <scope>NUCLEOTIDE SEQUENCE [LARGE SCALE GENOMIC DNA]</scope>
    <source>
        <strain evidence="2">CBS 366.77</strain>
    </source>
</reference>
<keyword evidence="2" id="KW-1185">Reference proteome</keyword>
<dbReference type="STRING" id="2070753.A0A3A2ZD22"/>
<comment type="caution">
    <text evidence="1">The sequence shown here is derived from an EMBL/GenBank/DDBJ whole genome shotgun (WGS) entry which is preliminary data.</text>
</comment>
<dbReference type="SUPFAM" id="SSF56112">
    <property type="entry name" value="Protein kinase-like (PK-like)"/>
    <property type="match status" value="1"/>
</dbReference>
<name>A0A3A2ZD22_9EURO</name>
<dbReference type="OrthoDB" id="4207132at2759"/>
<protein>
    <recommendedName>
        <fullName evidence="3">Phosphotransferase enzyme family</fullName>
    </recommendedName>
</protein>
<evidence type="ECO:0000313" key="2">
    <source>
        <dbReference type="Proteomes" id="UP000266188"/>
    </source>
</evidence>
<dbReference type="EMBL" id="MVGC01000257">
    <property type="protein sequence ID" value="RJE21038.1"/>
    <property type="molecule type" value="Genomic_DNA"/>
</dbReference>
<dbReference type="AlphaFoldDB" id="A0A3A2ZD22"/>
<gene>
    <name evidence="1" type="ORF">PHISCL_06633</name>
</gene>
<evidence type="ECO:0000313" key="1">
    <source>
        <dbReference type="EMBL" id="RJE21038.1"/>
    </source>
</evidence>
<dbReference type="Proteomes" id="UP000266188">
    <property type="component" value="Unassembled WGS sequence"/>
</dbReference>